<evidence type="ECO:0000313" key="7">
    <source>
        <dbReference type="EMBL" id="CAF1406916.1"/>
    </source>
</evidence>
<evidence type="ECO:0000259" key="6">
    <source>
        <dbReference type="PROSITE" id="PS50262"/>
    </source>
</evidence>
<comment type="caution">
    <text evidence="8">The sequence shown here is derived from an EMBL/GenBank/DDBJ whole genome shotgun (WGS) entry which is preliminary data.</text>
</comment>
<dbReference type="InterPro" id="IPR017452">
    <property type="entry name" value="GPCR_Rhodpsn_7TM"/>
</dbReference>
<gene>
    <name evidence="8" type="ORF">EDS130_LOCUS36631</name>
    <name evidence="7" type="ORF">XAT740_LOCUS34465</name>
</gene>
<dbReference type="PANTHER" id="PTHR46641:SF2">
    <property type="entry name" value="FMRFAMIDE RECEPTOR"/>
    <property type="match status" value="1"/>
</dbReference>
<evidence type="ECO:0000256" key="2">
    <source>
        <dbReference type="ARBA" id="ARBA00022692"/>
    </source>
</evidence>
<evidence type="ECO:0000256" key="5">
    <source>
        <dbReference type="SAM" id="Phobius"/>
    </source>
</evidence>
<proteinExistence type="predicted"/>
<keyword evidence="3 5" id="KW-1133">Transmembrane helix</keyword>
<name>A0A815LGP5_ADIRI</name>
<keyword evidence="9" id="KW-1185">Reference proteome</keyword>
<accession>A0A815LGP5</accession>
<dbReference type="Proteomes" id="UP000663828">
    <property type="component" value="Unassembled WGS sequence"/>
</dbReference>
<dbReference type="EMBL" id="CAJNOR010003369">
    <property type="protein sequence ID" value="CAF1406916.1"/>
    <property type="molecule type" value="Genomic_DNA"/>
</dbReference>
<feature type="transmembrane region" description="Helical" evidence="5">
    <location>
        <begin position="278"/>
        <end position="297"/>
    </location>
</feature>
<evidence type="ECO:0000256" key="1">
    <source>
        <dbReference type="ARBA" id="ARBA00004370"/>
    </source>
</evidence>
<dbReference type="Gene3D" id="1.20.1070.10">
    <property type="entry name" value="Rhodopsin 7-helix transmembrane proteins"/>
    <property type="match status" value="1"/>
</dbReference>
<dbReference type="GO" id="GO:0004930">
    <property type="term" value="F:G protein-coupled receptor activity"/>
    <property type="evidence" value="ECO:0007669"/>
    <property type="project" value="InterPro"/>
</dbReference>
<feature type="transmembrane region" description="Helical" evidence="5">
    <location>
        <begin position="234"/>
        <end position="258"/>
    </location>
</feature>
<dbReference type="Pfam" id="PF00001">
    <property type="entry name" value="7tm_1"/>
    <property type="match status" value="1"/>
</dbReference>
<organism evidence="8 10">
    <name type="scientific">Adineta ricciae</name>
    <name type="common">Rotifer</name>
    <dbReference type="NCBI Taxonomy" id="249248"/>
    <lineage>
        <taxon>Eukaryota</taxon>
        <taxon>Metazoa</taxon>
        <taxon>Spiralia</taxon>
        <taxon>Gnathifera</taxon>
        <taxon>Rotifera</taxon>
        <taxon>Eurotatoria</taxon>
        <taxon>Bdelloidea</taxon>
        <taxon>Adinetida</taxon>
        <taxon>Adinetidae</taxon>
        <taxon>Adineta</taxon>
    </lineage>
</organism>
<dbReference type="GO" id="GO:0016020">
    <property type="term" value="C:membrane"/>
    <property type="evidence" value="ECO:0007669"/>
    <property type="project" value="UniProtKB-SubCell"/>
</dbReference>
<feature type="transmembrane region" description="Helical" evidence="5">
    <location>
        <begin position="171"/>
        <end position="194"/>
    </location>
</feature>
<dbReference type="SUPFAM" id="SSF81321">
    <property type="entry name" value="Family A G protein-coupled receptor-like"/>
    <property type="match status" value="1"/>
</dbReference>
<feature type="transmembrane region" description="Helical" evidence="5">
    <location>
        <begin position="12"/>
        <end position="37"/>
    </location>
</feature>
<keyword evidence="2 5" id="KW-0812">Transmembrane</keyword>
<dbReference type="PROSITE" id="PS50262">
    <property type="entry name" value="G_PROTEIN_RECEP_F1_2"/>
    <property type="match status" value="1"/>
</dbReference>
<comment type="subcellular location">
    <subcellularLocation>
        <location evidence="1">Membrane</location>
    </subcellularLocation>
</comment>
<dbReference type="OrthoDB" id="10025916at2759"/>
<dbReference type="InterPro" id="IPR000276">
    <property type="entry name" value="GPCR_Rhodpsn"/>
</dbReference>
<feature type="transmembrane region" description="Helical" evidence="5">
    <location>
        <begin position="49"/>
        <end position="70"/>
    </location>
</feature>
<feature type="domain" description="G-protein coupled receptors family 1 profile" evidence="6">
    <location>
        <begin position="29"/>
        <end position="294"/>
    </location>
</feature>
<keyword evidence="4 5" id="KW-0472">Membrane</keyword>
<reference evidence="8" key="1">
    <citation type="submission" date="2021-02" db="EMBL/GenBank/DDBJ databases">
        <authorList>
            <person name="Nowell W R."/>
        </authorList>
    </citation>
    <scope>NUCLEOTIDE SEQUENCE</scope>
</reference>
<dbReference type="EMBL" id="CAJNOJ010000344">
    <property type="protein sequence ID" value="CAF1409722.1"/>
    <property type="molecule type" value="Genomic_DNA"/>
</dbReference>
<sequence>MDYVQQLTSIQTYVYAYGGTFLAVAGSLGCVLNLLIFSKKNLRKSPCSFYFLAYNLANFLEISTCFSQGISVFGFNGNLPTYSTTYCRLMYYVGYVLDVLSPFYLILASIDRSIATSRNARIRRLSNHRLAYACILIGTIFWMLFHIHAVFFFKSIQIMPNYNVCYTDSNVYLAFANYYALSKTFCVPILMLICEIHTIRSFRLAHRAAIAPVSTVASTVGGAKRQKDGQLMKILLINVTVYILFNLTPVIVCIYKQLTQSENESFDEMQLDSFLTNVSTLVYYIPPSISCYINLVVSKTFRAEIKKLFLYK</sequence>
<evidence type="ECO:0000256" key="4">
    <source>
        <dbReference type="ARBA" id="ARBA00023136"/>
    </source>
</evidence>
<dbReference type="Proteomes" id="UP000663852">
    <property type="component" value="Unassembled WGS sequence"/>
</dbReference>
<dbReference type="AlphaFoldDB" id="A0A815LGP5"/>
<feature type="transmembrane region" description="Helical" evidence="5">
    <location>
        <begin position="90"/>
        <end position="110"/>
    </location>
</feature>
<evidence type="ECO:0000313" key="10">
    <source>
        <dbReference type="Proteomes" id="UP000663852"/>
    </source>
</evidence>
<dbReference type="PANTHER" id="PTHR46641">
    <property type="entry name" value="FMRFAMIDE RECEPTOR-RELATED"/>
    <property type="match status" value="1"/>
</dbReference>
<evidence type="ECO:0000313" key="9">
    <source>
        <dbReference type="Proteomes" id="UP000663828"/>
    </source>
</evidence>
<protein>
    <recommendedName>
        <fullName evidence="6">G-protein coupled receptors family 1 profile domain-containing protein</fullName>
    </recommendedName>
</protein>
<feature type="transmembrane region" description="Helical" evidence="5">
    <location>
        <begin position="130"/>
        <end position="151"/>
    </location>
</feature>
<dbReference type="InterPro" id="IPR052954">
    <property type="entry name" value="GPCR-Ligand_Int"/>
</dbReference>
<evidence type="ECO:0000313" key="8">
    <source>
        <dbReference type="EMBL" id="CAF1409722.1"/>
    </source>
</evidence>
<evidence type="ECO:0000256" key="3">
    <source>
        <dbReference type="ARBA" id="ARBA00022989"/>
    </source>
</evidence>